<dbReference type="InterPro" id="IPR001706">
    <property type="entry name" value="Ribosomal_bL35"/>
</dbReference>
<dbReference type="Proteomes" id="UP000005627">
    <property type="component" value="Chromosome 2"/>
</dbReference>
<name>G8ZPU8_TORDE</name>
<dbReference type="PANTHER" id="PTHR33343:SF1">
    <property type="entry name" value="LARGE RIBOSOMAL SUBUNIT PROTEIN BL35M"/>
    <property type="match status" value="1"/>
</dbReference>
<evidence type="ECO:0000256" key="2">
    <source>
        <dbReference type="ARBA" id="ARBA00022980"/>
    </source>
</evidence>
<proteinExistence type="inferred from homology"/>
<dbReference type="EMBL" id="HE616743">
    <property type="protein sequence ID" value="CCE90642.1"/>
    <property type="molecule type" value="Genomic_DNA"/>
</dbReference>
<feature type="region of interest" description="Disordered" evidence="4">
    <location>
        <begin position="44"/>
        <end position="77"/>
    </location>
</feature>
<sequence>MMFFSSIINPIFRTCLNTFSKVEAPSLILTRSLMKTHKGAAKRWRKTATSFKRGKAGRSHGNAGWSRRSLKSLSGKTLAHETHIKHLKRLMPN</sequence>
<dbReference type="RefSeq" id="XP_003679853.1">
    <property type="nucleotide sequence ID" value="XM_003679805.1"/>
</dbReference>
<dbReference type="STRING" id="1076872.G8ZPU8"/>
<keyword evidence="6" id="KW-1185">Reference proteome</keyword>
<reference evidence="5 6" key="1">
    <citation type="journal article" date="2011" name="Proc. Natl. Acad. Sci. U.S.A.">
        <title>Evolutionary erosion of yeast sex chromosomes by mating-type switching accidents.</title>
        <authorList>
            <person name="Gordon J.L."/>
            <person name="Armisen D."/>
            <person name="Proux-Wera E."/>
            <person name="Oheigeartaigh S.S."/>
            <person name="Byrne K.P."/>
            <person name="Wolfe K.H."/>
        </authorList>
    </citation>
    <scope>NUCLEOTIDE SEQUENCE [LARGE SCALE GENOMIC DNA]</scope>
    <source>
        <strain evidence="6">ATCC 10662 / CBS 1146 / NBRC 0425 / NCYC 2629 / NRRL Y-866</strain>
    </source>
</reference>
<dbReference type="AlphaFoldDB" id="G8ZPU8"/>
<dbReference type="OrthoDB" id="162638at2759"/>
<dbReference type="eggNOG" id="ENOG502S7SR">
    <property type="taxonomic scope" value="Eukaryota"/>
</dbReference>
<keyword evidence="3" id="KW-0687">Ribonucleoprotein</keyword>
<comment type="similarity">
    <text evidence="1">Belongs to the bacterial ribosomal protein bL35 family.</text>
</comment>
<dbReference type="InterPro" id="IPR037229">
    <property type="entry name" value="Ribosomal_bL35_sf"/>
</dbReference>
<evidence type="ECO:0000256" key="4">
    <source>
        <dbReference type="SAM" id="MobiDB-lite"/>
    </source>
</evidence>
<evidence type="ECO:0000313" key="6">
    <source>
        <dbReference type="Proteomes" id="UP000005627"/>
    </source>
</evidence>
<evidence type="ECO:0000313" key="5">
    <source>
        <dbReference type="EMBL" id="CCE90642.1"/>
    </source>
</evidence>
<evidence type="ECO:0008006" key="7">
    <source>
        <dbReference type="Google" id="ProtNLM"/>
    </source>
</evidence>
<feature type="compositionally biased region" description="Basic residues" evidence="4">
    <location>
        <begin position="44"/>
        <end position="58"/>
    </location>
</feature>
<dbReference type="Gene3D" id="4.10.410.60">
    <property type="match status" value="1"/>
</dbReference>
<gene>
    <name evidence="5" type="primary">TDEL0B05130</name>
    <name evidence="5" type="ORF">TDEL_0B05130</name>
</gene>
<dbReference type="PANTHER" id="PTHR33343">
    <property type="entry name" value="54S RIBOSOMAL PROTEIN BL35M"/>
    <property type="match status" value="1"/>
</dbReference>
<dbReference type="GeneID" id="11504800"/>
<dbReference type="SUPFAM" id="SSF143034">
    <property type="entry name" value="L35p-like"/>
    <property type="match status" value="1"/>
</dbReference>
<dbReference type="GO" id="GO:0006412">
    <property type="term" value="P:translation"/>
    <property type="evidence" value="ECO:0007669"/>
    <property type="project" value="InterPro"/>
</dbReference>
<dbReference type="HOGENOM" id="CLU_166987_1_0_1"/>
<dbReference type="InParanoid" id="G8ZPU8"/>
<evidence type="ECO:0000256" key="3">
    <source>
        <dbReference type="ARBA" id="ARBA00023274"/>
    </source>
</evidence>
<protein>
    <recommendedName>
        <fullName evidence="7">50S ribosomal protein L35</fullName>
    </recommendedName>
</protein>
<dbReference type="Pfam" id="PF01632">
    <property type="entry name" value="Ribosomal_L35p"/>
    <property type="match status" value="1"/>
</dbReference>
<dbReference type="GO" id="GO:0005762">
    <property type="term" value="C:mitochondrial large ribosomal subunit"/>
    <property type="evidence" value="ECO:0007669"/>
    <property type="project" value="EnsemblFungi"/>
</dbReference>
<keyword evidence="2" id="KW-0689">Ribosomal protein</keyword>
<dbReference type="InterPro" id="IPR021137">
    <property type="entry name" value="Ribosomal_bL35-like"/>
</dbReference>
<accession>G8ZPU8</accession>
<organism evidence="5 6">
    <name type="scientific">Torulaspora delbrueckii</name>
    <name type="common">Yeast</name>
    <name type="synonym">Candida colliculosa</name>
    <dbReference type="NCBI Taxonomy" id="4950"/>
    <lineage>
        <taxon>Eukaryota</taxon>
        <taxon>Fungi</taxon>
        <taxon>Dikarya</taxon>
        <taxon>Ascomycota</taxon>
        <taxon>Saccharomycotina</taxon>
        <taxon>Saccharomycetes</taxon>
        <taxon>Saccharomycetales</taxon>
        <taxon>Saccharomycetaceae</taxon>
        <taxon>Torulaspora</taxon>
    </lineage>
</organism>
<dbReference type="KEGG" id="tdl:TDEL_0B05130"/>
<evidence type="ECO:0000256" key="1">
    <source>
        <dbReference type="ARBA" id="ARBA00006598"/>
    </source>
</evidence>
<dbReference type="FunCoup" id="G8ZPU8">
    <property type="interactions" value="81"/>
</dbReference>
<dbReference type="GO" id="GO:0003735">
    <property type="term" value="F:structural constituent of ribosome"/>
    <property type="evidence" value="ECO:0007669"/>
    <property type="project" value="EnsemblFungi"/>
</dbReference>